<name>A0A1B7HQ78_9ENTR</name>
<comment type="caution">
    <text evidence="4">The sequence shown here is derived from an EMBL/GenBank/DDBJ whole genome shotgun (WGS) entry which is preliminary data.</text>
</comment>
<dbReference type="EC" id="5.3.2.-" evidence="4"/>
<evidence type="ECO:0000259" key="3">
    <source>
        <dbReference type="Pfam" id="PF01361"/>
    </source>
</evidence>
<dbReference type="PATRIC" id="fig|1354253.4.peg.4162"/>
<dbReference type="InterPro" id="IPR014347">
    <property type="entry name" value="Tautomerase/MIF_sf"/>
</dbReference>
<gene>
    <name evidence="4" type="ORF">M977_04068</name>
</gene>
<dbReference type="Pfam" id="PF01361">
    <property type="entry name" value="Tautomerase"/>
    <property type="match status" value="1"/>
</dbReference>
<evidence type="ECO:0000256" key="1">
    <source>
        <dbReference type="ARBA" id="ARBA00023235"/>
    </source>
</evidence>
<dbReference type="Proteomes" id="UP000078504">
    <property type="component" value="Unassembled WGS sequence"/>
</dbReference>
<evidence type="ECO:0000313" key="5">
    <source>
        <dbReference type="Proteomes" id="UP000078504"/>
    </source>
</evidence>
<proteinExistence type="predicted"/>
<keyword evidence="1 4" id="KW-0413">Isomerase</keyword>
<dbReference type="NCBIfam" id="NF002324">
    <property type="entry name" value="PRK01271.1"/>
    <property type="match status" value="1"/>
</dbReference>
<sequence length="76" mass="8626">MPHITVKHFPRELTEEQKEALAADICAVLKKHFDSSDESLSVALTPIQKDRWKEDVYDKEIAPALDTLAKKPGYSM</sequence>
<organism evidence="4 5">
    <name type="scientific">Buttiauxella gaviniae ATCC 51604</name>
    <dbReference type="NCBI Taxonomy" id="1354253"/>
    <lineage>
        <taxon>Bacteria</taxon>
        <taxon>Pseudomonadati</taxon>
        <taxon>Pseudomonadota</taxon>
        <taxon>Gammaproteobacteria</taxon>
        <taxon>Enterobacterales</taxon>
        <taxon>Enterobacteriaceae</taxon>
        <taxon>Buttiauxella</taxon>
    </lineage>
</organism>
<dbReference type="EC" id="5.-.-.-" evidence="4"/>
<dbReference type="RefSeq" id="WP_064518545.1">
    <property type="nucleotide sequence ID" value="NZ_LXEP01000036.1"/>
</dbReference>
<dbReference type="SUPFAM" id="SSF55331">
    <property type="entry name" value="Tautomerase/MIF"/>
    <property type="match status" value="1"/>
</dbReference>
<evidence type="ECO:0000313" key="4">
    <source>
        <dbReference type="EMBL" id="OAT17791.1"/>
    </source>
</evidence>
<feature type="active site" description="Proton acceptor; via imino nitrogen" evidence="2">
    <location>
        <position position="2"/>
    </location>
</feature>
<dbReference type="GO" id="GO:0005737">
    <property type="term" value="C:cytoplasm"/>
    <property type="evidence" value="ECO:0007669"/>
    <property type="project" value="InterPro"/>
</dbReference>
<evidence type="ECO:0000256" key="2">
    <source>
        <dbReference type="PIRSR" id="PIRSR037799-1"/>
    </source>
</evidence>
<dbReference type="PIRSF" id="PIRSF037799">
    <property type="entry name" value="Tautomer_YdcE_prd"/>
    <property type="match status" value="1"/>
</dbReference>
<feature type="domain" description="4-oxalocrotonate tautomerase-like" evidence="3">
    <location>
        <begin position="2"/>
        <end position="52"/>
    </location>
</feature>
<dbReference type="EMBL" id="LXEP01000036">
    <property type="protein sequence ID" value="OAT17791.1"/>
    <property type="molecule type" value="Genomic_DNA"/>
</dbReference>
<dbReference type="GO" id="GO:0016862">
    <property type="term" value="F:intramolecular oxidoreductase activity, interconverting keto- and enol-groups"/>
    <property type="evidence" value="ECO:0007669"/>
    <property type="project" value="InterPro"/>
</dbReference>
<dbReference type="Gene3D" id="3.30.429.10">
    <property type="entry name" value="Macrophage Migration Inhibitory Factor"/>
    <property type="match status" value="1"/>
</dbReference>
<accession>A0A1B7HQ78</accession>
<reference evidence="4 5" key="1">
    <citation type="submission" date="2016-04" db="EMBL/GenBank/DDBJ databases">
        <title>ATOL: Assembling a taxonomically balanced genome-scale reconstruction of the evolutionary history of the Enterobacteriaceae.</title>
        <authorList>
            <person name="Plunkett G.III."/>
            <person name="Neeno-Eckwall E.C."/>
            <person name="Glasner J.D."/>
            <person name="Perna N.T."/>
        </authorList>
    </citation>
    <scope>NUCLEOTIDE SEQUENCE [LARGE SCALE GENOMIC DNA]</scope>
    <source>
        <strain evidence="4 5">ATCC 51604</strain>
    </source>
</reference>
<dbReference type="InterPro" id="IPR004370">
    <property type="entry name" value="4-OT-like_dom"/>
</dbReference>
<dbReference type="AlphaFoldDB" id="A0A1B7HQ78"/>
<protein>
    <submittedName>
        <fullName evidence="4">Putative tautomerase</fullName>
        <ecNumber evidence="4">5.-.-.-</ecNumber>
        <ecNumber evidence="4">5.3.2.-</ecNumber>
    </submittedName>
</protein>
<dbReference type="InterPro" id="IPR017284">
    <property type="entry name" value="Tautomerase_PptA"/>
</dbReference>